<name>A0ABV6P5G5_9ACTN</name>
<evidence type="ECO:0000313" key="3">
    <source>
        <dbReference type="Proteomes" id="UP001589894"/>
    </source>
</evidence>
<accession>A0ABV6P5G5</accession>
<dbReference type="InterPro" id="IPR018310">
    <property type="entry name" value="Put_endonuclease_Z1-dom"/>
</dbReference>
<dbReference type="Pfam" id="PF10593">
    <property type="entry name" value="Z1"/>
    <property type="match status" value="1"/>
</dbReference>
<dbReference type="EMBL" id="JBHLUE010000034">
    <property type="protein sequence ID" value="MFC0568245.1"/>
    <property type="molecule type" value="Genomic_DNA"/>
</dbReference>
<feature type="domain" description="Putative endonuclease Z1" evidence="1">
    <location>
        <begin position="477"/>
        <end position="718"/>
    </location>
</feature>
<dbReference type="SUPFAM" id="SSF52540">
    <property type="entry name" value="P-loop containing nucleoside triphosphate hydrolases"/>
    <property type="match status" value="1"/>
</dbReference>
<organism evidence="2 3">
    <name type="scientific">Plantactinospora siamensis</name>
    <dbReference type="NCBI Taxonomy" id="555372"/>
    <lineage>
        <taxon>Bacteria</taxon>
        <taxon>Bacillati</taxon>
        <taxon>Actinomycetota</taxon>
        <taxon>Actinomycetes</taxon>
        <taxon>Micromonosporales</taxon>
        <taxon>Micromonosporaceae</taxon>
        <taxon>Plantactinospora</taxon>
    </lineage>
</organism>
<proteinExistence type="predicted"/>
<evidence type="ECO:0000313" key="2">
    <source>
        <dbReference type="EMBL" id="MFC0568245.1"/>
    </source>
</evidence>
<evidence type="ECO:0000259" key="1">
    <source>
        <dbReference type="Pfam" id="PF10593"/>
    </source>
</evidence>
<reference evidence="2 3" key="1">
    <citation type="submission" date="2024-09" db="EMBL/GenBank/DDBJ databases">
        <authorList>
            <person name="Sun Q."/>
            <person name="Mori K."/>
        </authorList>
    </citation>
    <scope>NUCLEOTIDE SEQUENCE [LARGE SCALE GENOMIC DNA]</scope>
    <source>
        <strain evidence="2 3">TBRC 2205</strain>
    </source>
</reference>
<sequence>MSDSVTTAYSAALDAMQRPGPKPLHALAAMLGGDGPGIGDGSALLGHLRDAGPEDALRQQFAHALAAWDHEQSGAPWTGATSHNTAARREAVIAALGIDGQTAGLFADLFPFAAADGPIVIADDWEEWRTPERRTERNFYWAHYQRHLLDKWRNPDAVADLDRATEEVVRRLSDPTRPVAYQAKGLVVGYVQSGKTANFTGVVAKAIDAGYRLVIVLTGTTNMLRAQTQRRLDIELCGRENIEREISPHDQKAHEYQDDPDWKRDRFVRHGGRPSDAGYPDIHRLSNHAGDYRRLKMGFSALEFRGRERNRKFFDPANLHTSDARLVVAKKNASVLEALVADLGRISERLGEVPVLIIDDESDQASVNTVSPKKWKEDSRKRTAINRLIGQLLRMMPRAQYVGYTATPYANVFIDPSDVEDIFPRDFLISLPRPDGYMGAEDFHDFDAELPLEQRPLDTSKERAHVRYLGDEPDDGELRRAMDMFVLTGAIKLYRQRHGTTYRHHTMLIHEAMGKDSHRQTAELIGHLWNTAGYYRASGLTRLRDLYLTDVLPVSRAQAPALLTPADFDDLRDDIGEALRLISPADRNGSPVIVVNSDTDLERQQESLDFDKREIWRILVGGNKLARGFTVEGLTVTYYRRATTQVDTLMQMGRWFGFRPGYRDLVRLYTTPDLHDMFEAACRDEDFLRRELRQYAAPADGRPQLTPRQIPPLIAQHRPDLRPTGRNKMWNAKLVLKSSPGQPMEPVAFPSVGTKIKHNLEQWEPLLAAAAQRSVRFVVPGAKTTYEAGAAIVSHAALLAVLGNLKWLADDTFQPELAWLRRLSDDQLARWIVLLPQQTRSTTRRLVAGHGPFSIFERQRTSSSASFRVFSEERHRNAAMRIAGLDTPTPDPEADALRGDSTGAIILYPTVEKGSLSGSEGQAIEDERVTIGFHLVTPTTTVPAGGKLMHWVTVDKTNPYALVVDTQESR</sequence>
<dbReference type="RefSeq" id="WP_377343720.1">
    <property type="nucleotide sequence ID" value="NZ_JBHLUE010000034.1"/>
</dbReference>
<protein>
    <submittedName>
        <fullName evidence="2">Z1 domain-containing protein</fullName>
    </submittedName>
</protein>
<comment type="caution">
    <text evidence="2">The sequence shown here is derived from an EMBL/GenBank/DDBJ whole genome shotgun (WGS) entry which is preliminary data.</text>
</comment>
<gene>
    <name evidence="2" type="ORF">ACFFHU_29410</name>
</gene>
<dbReference type="InterPro" id="IPR027417">
    <property type="entry name" value="P-loop_NTPase"/>
</dbReference>
<keyword evidence="3" id="KW-1185">Reference proteome</keyword>
<dbReference type="Proteomes" id="UP001589894">
    <property type="component" value="Unassembled WGS sequence"/>
</dbReference>